<gene>
    <name evidence="5" type="ORF">ACFFJ2_12055</name>
</gene>
<accession>A0ABV6D940</accession>
<organism evidence="5 6">
    <name type="scientific">Chelativorans intermedius</name>
    <dbReference type="NCBI Taxonomy" id="515947"/>
    <lineage>
        <taxon>Bacteria</taxon>
        <taxon>Pseudomonadati</taxon>
        <taxon>Pseudomonadota</taxon>
        <taxon>Alphaproteobacteria</taxon>
        <taxon>Hyphomicrobiales</taxon>
        <taxon>Phyllobacteriaceae</taxon>
        <taxon>Chelativorans</taxon>
    </lineage>
</organism>
<feature type="signal peptide" evidence="4">
    <location>
        <begin position="1"/>
        <end position="21"/>
    </location>
</feature>
<dbReference type="Gene3D" id="3.40.190.10">
    <property type="entry name" value="Periplasmic binding protein-like II"/>
    <property type="match status" value="2"/>
</dbReference>
<evidence type="ECO:0000256" key="2">
    <source>
        <dbReference type="ARBA" id="ARBA00008520"/>
    </source>
</evidence>
<dbReference type="EMBL" id="JBHLXD010000018">
    <property type="protein sequence ID" value="MFC0209130.1"/>
    <property type="molecule type" value="Genomic_DNA"/>
</dbReference>
<evidence type="ECO:0000256" key="3">
    <source>
        <dbReference type="ARBA" id="ARBA00022764"/>
    </source>
</evidence>
<keyword evidence="4" id="KW-0732">Signal</keyword>
<dbReference type="InterPro" id="IPR050490">
    <property type="entry name" value="Bact_solute-bd_prot1"/>
</dbReference>
<name>A0ABV6D940_9HYPH</name>
<keyword evidence="3" id="KW-0574">Periplasm</keyword>
<dbReference type="Pfam" id="PF01547">
    <property type="entry name" value="SBP_bac_1"/>
    <property type="match status" value="1"/>
</dbReference>
<dbReference type="PANTHER" id="PTHR43649:SF11">
    <property type="entry name" value="ABC TRANSPORTER SUBSTRATE-BINDING PROTEIN YESO-RELATED"/>
    <property type="match status" value="1"/>
</dbReference>
<feature type="chain" id="PRO_5045218847" evidence="4">
    <location>
        <begin position="22"/>
        <end position="420"/>
    </location>
</feature>
<evidence type="ECO:0000256" key="4">
    <source>
        <dbReference type="SAM" id="SignalP"/>
    </source>
</evidence>
<dbReference type="PANTHER" id="PTHR43649">
    <property type="entry name" value="ARABINOSE-BINDING PROTEIN-RELATED"/>
    <property type="match status" value="1"/>
</dbReference>
<comment type="subcellular location">
    <subcellularLocation>
        <location evidence="1">Periplasm</location>
    </subcellularLocation>
</comment>
<evidence type="ECO:0000313" key="5">
    <source>
        <dbReference type="EMBL" id="MFC0209130.1"/>
    </source>
</evidence>
<dbReference type="Proteomes" id="UP001589755">
    <property type="component" value="Unassembled WGS sequence"/>
</dbReference>
<protein>
    <submittedName>
        <fullName evidence="5">ABC transporter substrate-binding protein</fullName>
    </submittedName>
</protein>
<comment type="caution">
    <text evidence="5">The sequence shown here is derived from an EMBL/GenBank/DDBJ whole genome shotgun (WGS) entry which is preliminary data.</text>
</comment>
<proteinExistence type="inferred from homology"/>
<comment type="similarity">
    <text evidence="2">Belongs to the bacterial solute-binding protein 1 family.</text>
</comment>
<evidence type="ECO:0000256" key="1">
    <source>
        <dbReference type="ARBA" id="ARBA00004418"/>
    </source>
</evidence>
<dbReference type="InterPro" id="IPR006059">
    <property type="entry name" value="SBP"/>
</dbReference>
<sequence length="420" mass="44795">MKRMMTALAVVLACGTGAAAAADLRMSWWGGDSRHAATQAALKACGEKHGHTIQPEFTGWSGHQEKVATQLAGGTEADIMQINWPWLPLFSLEGDGFADLKAFADIIDLSQWSKAQLDSATVNGRLNGLPVSTTGRVFFFNKATFDKAGLPLPSDWGELIAAAAVFKEKLGEDYYPFDAQGGDGLGAILNVSLVTTQMTGKDLVDPETNTVAWTPEELQKGIEFNQNLAEKGVIRGWKTVAAGGNVSLFELPAWSEGKIAGSYEWDSTYKKFNDPIAEGSLVPVDILTVDGAVTQGVYRKPSMLFSISRNSENPRAAAQIVNCLLNEPEGINALGDTRGIPASRIAAQTLAESGAIDPNLLQAHKIVMEAEGPTVSPFNEHPDVREIFADTLEAVAYGQISAAEAAQEIVDGVNDVLAGF</sequence>
<keyword evidence="6" id="KW-1185">Reference proteome</keyword>
<reference evidence="5 6" key="1">
    <citation type="submission" date="2024-09" db="EMBL/GenBank/DDBJ databases">
        <authorList>
            <person name="Sun Q."/>
            <person name="Mori K."/>
        </authorList>
    </citation>
    <scope>NUCLEOTIDE SEQUENCE [LARGE SCALE GENOMIC DNA]</scope>
    <source>
        <strain evidence="5 6">CCM 8543</strain>
    </source>
</reference>
<dbReference type="RefSeq" id="WP_261520451.1">
    <property type="nucleotide sequence ID" value="NZ_JAODNW010000010.1"/>
</dbReference>
<dbReference type="SUPFAM" id="SSF53850">
    <property type="entry name" value="Periplasmic binding protein-like II"/>
    <property type="match status" value="1"/>
</dbReference>
<evidence type="ECO:0000313" key="6">
    <source>
        <dbReference type="Proteomes" id="UP001589755"/>
    </source>
</evidence>